<dbReference type="FunFam" id="3.20.20.70:FF:000024">
    <property type="entry name" value="Indole-3-glycerol phosphate synthase"/>
    <property type="match status" value="1"/>
</dbReference>
<dbReference type="HAMAP" id="MF_00134_B">
    <property type="entry name" value="IGPS_B"/>
    <property type="match status" value="1"/>
</dbReference>
<dbReference type="PROSITE" id="PS00614">
    <property type="entry name" value="IGPS"/>
    <property type="match status" value="1"/>
</dbReference>
<evidence type="ECO:0000256" key="2">
    <source>
        <dbReference type="ARBA" id="ARBA00004696"/>
    </source>
</evidence>
<dbReference type="PANTHER" id="PTHR22854">
    <property type="entry name" value="TRYPTOPHAN BIOSYNTHESIS PROTEIN"/>
    <property type="match status" value="1"/>
</dbReference>
<evidence type="ECO:0000256" key="9">
    <source>
        <dbReference type="ARBA" id="ARBA00023239"/>
    </source>
</evidence>
<protein>
    <recommendedName>
        <fullName evidence="4 10">Indole-3-glycerol phosphate synthase</fullName>
        <shortName evidence="10">IGPS</shortName>
        <ecNumber evidence="3 10">4.1.1.48</ecNumber>
    </recommendedName>
</protein>
<dbReference type="NCBIfam" id="NF001373">
    <property type="entry name" value="PRK00278.1-6"/>
    <property type="match status" value="1"/>
</dbReference>
<dbReference type="GO" id="GO:0004425">
    <property type="term" value="F:indole-3-glycerol-phosphate synthase activity"/>
    <property type="evidence" value="ECO:0007669"/>
    <property type="project" value="UniProtKB-UniRule"/>
</dbReference>
<sequence>MVDILRKIEAYKREEIAAAKTRVTLDELKIQIKDQDSPRGFLAALQKKRAAGQFALIAEIKKASPSKGLIRPDFDPPALAKAYEAGGAACLSVLTDAPSFQGAPEFLQAARAATKLPALRKDFLFDTYQVYEARSWGADCILIIMASVTDDVARALEEAAVALDMDVLVEVHDEAELERALKLNSPLLGINNRDLRTFNVDLAVSERLARMVPSSKFLVSESGVFKHADCQRLAKSNIGTFLVGESLMRQDDVAAATRALLQGTADEQTDAA</sequence>
<dbReference type="InterPro" id="IPR001468">
    <property type="entry name" value="Indole-3-GlycerolPSynthase_CS"/>
</dbReference>
<keyword evidence="5 10" id="KW-0028">Amino-acid biosynthesis</keyword>
<dbReference type="Proteomes" id="UP000554520">
    <property type="component" value="Unassembled WGS sequence"/>
</dbReference>
<dbReference type="CDD" id="cd00331">
    <property type="entry name" value="IGPS"/>
    <property type="match status" value="1"/>
</dbReference>
<dbReference type="InterPro" id="IPR013785">
    <property type="entry name" value="Aldolase_TIM"/>
</dbReference>
<comment type="caution">
    <text evidence="12">The sequence shown here is derived from an EMBL/GenBank/DDBJ whole genome shotgun (WGS) entry which is preliminary data.</text>
</comment>
<dbReference type="EC" id="4.1.1.48" evidence="3 10"/>
<dbReference type="PANTHER" id="PTHR22854:SF2">
    <property type="entry name" value="INDOLE-3-GLYCEROL-PHOSPHATE SYNTHASE"/>
    <property type="match status" value="1"/>
</dbReference>
<keyword evidence="8 10" id="KW-0057">Aromatic amino acid biosynthesis</keyword>
<dbReference type="NCBIfam" id="NF001370">
    <property type="entry name" value="PRK00278.1-2"/>
    <property type="match status" value="1"/>
</dbReference>
<dbReference type="UniPathway" id="UPA00035">
    <property type="reaction ID" value="UER00043"/>
</dbReference>
<gene>
    <name evidence="10" type="primary">trpC</name>
    <name evidence="12" type="ORF">FHS21_004437</name>
</gene>
<keyword evidence="7 10" id="KW-0822">Tryptophan biosynthesis</keyword>
<evidence type="ECO:0000256" key="8">
    <source>
        <dbReference type="ARBA" id="ARBA00023141"/>
    </source>
</evidence>
<proteinExistence type="inferred from homology"/>
<dbReference type="Pfam" id="PF00218">
    <property type="entry name" value="IGPS"/>
    <property type="match status" value="1"/>
</dbReference>
<dbReference type="Gene3D" id="3.20.20.70">
    <property type="entry name" value="Aldolase class I"/>
    <property type="match status" value="1"/>
</dbReference>
<evidence type="ECO:0000256" key="10">
    <source>
        <dbReference type="HAMAP-Rule" id="MF_00134"/>
    </source>
</evidence>
<comment type="similarity">
    <text evidence="10">Belongs to the TrpC family.</text>
</comment>
<accession>A0A839UA85</accession>
<dbReference type="GO" id="GO:0000162">
    <property type="term" value="P:L-tryptophan biosynthetic process"/>
    <property type="evidence" value="ECO:0007669"/>
    <property type="project" value="UniProtKB-UniRule"/>
</dbReference>
<name>A0A839UA85_9HYPH</name>
<dbReference type="InterPro" id="IPR013798">
    <property type="entry name" value="Indole-3-glycerol_P_synth_dom"/>
</dbReference>
<evidence type="ECO:0000256" key="3">
    <source>
        <dbReference type="ARBA" id="ARBA00012362"/>
    </source>
</evidence>
<evidence type="ECO:0000256" key="5">
    <source>
        <dbReference type="ARBA" id="ARBA00022605"/>
    </source>
</evidence>
<reference evidence="12 13" key="1">
    <citation type="submission" date="2020-08" db="EMBL/GenBank/DDBJ databases">
        <title>Genomic Encyclopedia of Type Strains, Phase III (KMG-III): the genomes of soil and plant-associated and newly described type strains.</title>
        <authorList>
            <person name="Whitman W."/>
        </authorList>
    </citation>
    <scope>NUCLEOTIDE SEQUENCE [LARGE SCALE GENOMIC DNA]</scope>
    <source>
        <strain evidence="12 13">CECT 7015</strain>
    </source>
</reference>
<dbReference type="RefSeq" id="WP_112529251.1">
    <property type="nucleotide sequence ID" value="NZ_JACHXN010000016.1"/>
</dbReference>
<evidence type="ECO:0000256" key="1">
    <source>
        <dbReference type="ARBA" id="ARBA00001633"/>
    </source>
</evidence>
<dbReference type="InterPro" id="IPR011060">
    <property type="entry name" value="RibuloseP-bd_barrel"/>
</dbReference>
<evidence type="ECO:0000256" key="7">
    <source>
        <dbReference type="ARBA" id="ARBA00022822"/>
    </source>
</evidence>
<evidence type="ECO:0000259" key="11">
    <source>
        <dbReference type="Pfam" id="PF00218"/>
    </source>
</evidence>
<feature type="domain" description="Indole-3-glycerol phosphate synthase" evidence="11">
    <location>
        <begin position="5"/>
        <end position="260"/>
    </location>
</feature>
<keyword evidence="9 10" id="KW-0456">Lyase</keyword>
<evidence type="ECO:0000313" key="13">
    <source>
        <dbReference type="Proteomes" id="UP000554520"/>
    </source>
</evidence>
<dbReference type="InterPro" id="IPR045186">
    <property type="entry name" value="Indole-3-glycerol_P_synth"/>
</dbReference>
<comment type="catalytic activity">
    <reaction evidence="1 10">
        <text>1-(2-carboxyphenylamino)-1-deoxy-D-ribulose 5-phosphate + H(+) = (1S,2R)-1-C-(indol-3-yl)glycerol 3-phosphate + CO2 + H2O</text>
        <dbReference type="Rhea" id="RHEA:23476"/>
        <dbReference type="ChEBI" id="CHEBI:15377"/>
        <dbReference type="ChEBI" id="CHEBI:15378"/>
        <dbReference type="ChEBI" id="CHEBI:16526"/>
        <dbReference type="ChEBI" id="CHEBI:58613"/>
        <dbReference type="ChEBI" id="CHEBI:58866"/>
        <dbReference type="EC" id="4.1.1.48"/>
    </reaction>
</comment>
<organism evidence="12 13">
    <name type="scientific">Phyllobacterium trifolii</name>
    <dbReference type="NCBI Taxonomy" id="300193"/>
    <lineage>
        <taxon>Bacteria</taxon>
        <taxon>Pseudomonadati</taxon>
        <taxon>Pseudomonadota</taxon>
        <taxon>Alphaproteobacteria</taxon>
        <taxon>Hyphomicrobiales</taxon>
        <taxon>Phyllobacteriaceae</taxon>
        <taxon>Phyllobacterium</taxon>
    </lineage>
</organism>
<dbReference type="AlphaFoldDB" id="A0A839UA85"/>
<comment type="pathway">
    <text evidence="2 10">Amino-acid biosynthesis; L-tryptophan biosynthesis; L-tryptophan from chorismate: step 4/5.</text>
</comment>
<evidence type="ECO:0000256" key="4">
    <source>
        <dbReference type="ARBA" id="ARBA00018080"/>
    </source>
</evidence>
<dbReference type="GO" id="GO:0004640">
    <property type="term" value="F:phosphoribosylanthranilate isomerase activity"/>
    <property type="evidence" value="ECO:0007669"/>
    <property type="project" value="TreeGrafter"/>
</dbReference>
<dbReference type="NCBIfam" id="NF001377">
    <property type="entry name" value="PRK00278.2-4"/>
    <property type="match status" value="1"/>
</dbReference>
<evidence type="ECO:0000256" key="6">
    <source>
        <dbReference type="ARBA" id="ARBA00022793"/>
    </source>
</evidence>
<keyword evidence="13" id="KW-1185">Reference proteome</keyword>
<dbReference type="SUPFAM" id="SSF51366">
    <property type="entry name" value="Ribulose-phoshate binding barrel"/>
    <property type="match status" value="1"/>
</dbReference>
<keyword evidence="6 10" id="KW-0210">Decarboxylase</keyword>
<dbReference type="EMBL" id="JACHXN010000016">
    <property type="protein sequence ID" value="MBB3147996.1"/>
    <property type="molecule type" value="Genomic_DNA"/>
</dbReference>
<evidence type="ECO:0000313" key="12">
    <source>
        <dbReference type="EMBL" id="MBB3147996.1"/>
    </source>
</evidence>